<evidence type="ECO:0000256" key="1">
    <source>
        <dbReference type="SAM" id="MobiDB-lite"/>
    </source>
</evidence>
<comment type="caution">
    <text evidence="2">The sequence shown here is derived from an EMBL/GenBank/DDBJ whole genome shotgun (WGS) entry which is preliminary data.</text>
</comment>
<evidence type="ECO:0000313" key="2">
    <source>
        <dbReference type="EMBL" id="CAH3132701.1"/>
    </source>
</evidence>
<organism evidence="2 3">
    <name type="scientific">Pocillopora meandrina</name>
    <dbReference type="NCBI Taxonomy" id="46732"/>
    <lineage>
        <taxon>Eukaryota</taxon>
        <taxon>Metazoa</taxon>
        <taxon>Cnidaria</taxon>
        <taxon>Anthozoa</taxon>
        <taxon>Hexacorallia</taxon>
        <taxon>Scleractinia</taxon>
        <taxon>Astrocoeniina</taxon>
        <taxon>Pocilloporidae</taxon>
        <taxon>Pocillopora</taxon>
    </lineage>
</organism>
<evidence type="ECO:0000313" key="3">
    <source>
        <dbReference type="Proteomes" id="UP001159428"/>
    </source>
</evidence>
<gene>
    <name evidence="2" type="ORF">PMEA_00015205</name>
</gene>
<dbReference type="Proteomes" id="UP001159428">
    <property type="component" value="Unassembled WGS sequence"/>
</dbReference>
<dbReference type="EMBL" id="CALNXJ010000027">
    <property type="protein sequence ID" value="CAH3132701.1"/>
    <property type="molecule type" value="Genomic_DNA"/>
</dbReference>
<proteinExistence type="predicted"/>
<keyword evidence="3" id="KW-1185">Reference proteome</keyword>
<accession>A0AAU9X1K4</accession>
<feature type="compositionally biased region" description="Polar residues" evidence="1">
    <location>
        <begin position="7"/>
        <end position="32"/>
    </location>
</feature>
<feature type="compositionally biased region" description="Basic and acidic residues" evidence="1">
    <location>
        <begin position="34"/>
        <end position="45"/>
    </location>
</feature>
<reference evidence="2 3" key="1">
    <citation type="submission" date="2022-05" db="EMBL/GenBank/DDBJ databases">
        <authorList>
            <consortium name="Genoscope - CEA"/>
            <person name="William W."/>
        </authorList>
    </citation>
    <scope>NUCLEOTIDE SEQUENCE [LARGE SCALE GENOMIC DNA]</scope>
</reference>
<protein>
    <submittedName>
        <fullName evidence="2">Uncharacterized protein</fullName>
    </submittedName>
</protein>
<name>A0AAU9X1K4_9CNID</name>
<dbReference type="AlphaFoldDB" id="A0AAU9X1K4"/>
<feature type="region of interest" description="Disordered" evidence="1">
    <location>
        <begin position="1"/>
        <end position="52"/>
    </location>
</feature>
<sequence>MYGATLPSPSTAMESSPSKNDQDTSLNESTVPGENKKSTEVRVNPEEVTGTSAGLRLTKEMLEYYDKKDKEMQSYKKKYEEAAYRVYGTIPRGVDLQKFQEKMKDLKGEK</sequence>